<evidence type="ECO:0000256" key="2">
    <source>
        <dbReference type="SAM" id="Phobius"/>
    </source>
</evidence>
<keyword evidence="5" id="KW-1185">Reference proteome</keyword>
<feature type="compositionally biased region" description="Low complexity" evidence="1">
    <location>
        <begin position="306"/>
        <end position="347"/>
    </location>
</feature>
<evidence type="ECO:0000313" key="4">
    <source>
        <dbReference type="EMBL" id="AVO22622.1"/>
    </source>
</evidence>
<keyword evidence="2" id="KW-0812">Transmembrane</keyword>
<dbReference type="Pfam" id="PF00565">
    <property type="entry name" value="SNase"/>
    <property type="match status" value="1"/>
</dbReference>
<dbReference type="InterPro" id="IPR016071">
    <property type="entry name" value="Staphylococal_nuclease_OB-fold"/>
</dbReference>
<evidence type="ECO:0000313" key="5">
    <source>
        <dbReference type="Proteomes" id="UP000240948"/>
    </source>
</evidence>
<dbReference type="InterPro" id="IPR008613">
    <property type="entry name" value="Excalibur_Ca-bd_domain"/>
</dbReference>
<evidence type="ECO:0000259" key="3">
    <source>
        <dbReference type="PROSITE" id="PS50830"/>
    </source>
</evidence>
<feature type="compositionally biased region" description="Basic and acidic residues" evidence="1">
    <location>
        <begin position="86"/>
        <end position="128"/>
    </location>
</feature>
<dbReference type="GO" id="GO:0004519">
    <property type="term" value="F:endonuclease activity"/>
    <property type="evidence" value="ECO:0007669"/>
    <property type="project" value="UniProtKB-KW"/>
</dbReference>
<feature type="transmembrane region" description="Helical" evidence="2">
    <location>
        <begin position="51"/>
        <end position="72"/>
    </location>
</feature>
<keyword evidence="2" id="KW-0472">Membrane</keyword>
<dbReference type="Gene3D" id="2.40.50.90">
    <property type="match status" value="1"/>
</dbReference>
<name>A0A2P1JU10_9CAUD</name>
<feature type="region of interest" description="Disordered" evidence="1">
    <location>
        <begin position="80"/>
        <end position="128"/>
    </location>
</feature>
<feature type="compositionally biased region" description="Basic and acidic residues" evidence="1">
    <location>
        <begin position="373"/>
        <end position="386"/>
    </location>
</feature>
<dbReference type="Pfam" id="PF05901">
    <property type="entry name" value="Excalibur"/>
    <property type="match status" value="1"/>
</dbReference>
<feature type="region of interest" description="Disordered" evidence="1">
    <location>
        <begin position="293"/>
        <end position="386"/>
    </location>
</feature>
<dbReference type="EMBL" id="MG969427">
    <property type="protein sequence ID" value="AVO22622.1"/>
    <property type="molecule type" value="Genomic_DNA"/>
</dbReference>
<dbReference type="GeneID" id="55607783"/>
<dbReference type="RefSeq" id="YP_009837592.1">
    <property type="nucleotide sequence ID" value="NC_048701.1"/>
</dbReference>
<organism evidence="4 5">
    <name type="scientific">Anoxybacillus phage A403</name>
    <dbReference type="NCBI Taxonomy" id="2099336"/>
    <lineage>
        <taxon>Viruses</taxon>
        <taxon>Duplodnaviria</taxon>
        <taxon>Heunggongvirae</taxon>
        <taxon>Uroviricota</taxon>
        <taxon>Caudoviricetes</taxon>
        <taxon>Tandoganvirus</taxon>
        <taxon>Tandoganvirus A403</taxon>
    </lineage>
</organism>
<keyword evidence="2" id="KW-1133">Transmembrane helix</keyword>
<keyword evidence="4" id="KW-0378">Hydrolase</keyword>
<sequence length="386" mass="43112">MKKAIIIVLLIILLMFLLGSVLITPFAWIGTIITLFGLYQVRQKRRGKVTFSKPGWIVVIGLIICFILVGAFSETETKNVTTKNISSEKTEQEAKKPKEKQQEKQEVEKVASEPKNKEASEKIAAEQKVKELDKQEELAKQEAEKKQKEKVANLGLVAATVARVVDGDTFELTDGRKVRLIGVNTPESTTRTEPYGKEASSYTKSKLEGKQVWLQKDVSETDRYGRLLRIVWLQVPNDDMNEKEIRSKMFNADLVLNGYAEPSTYPPDVKYAEYFRKFAREAREKEVGLWAYGENGTTRGDLDPKSSSQSSNNSSSNTSSSSRSSSNSSNNSNSSSGSSATSSSGGTEYFKNCTELRKKYPEGVPSDHPAYASKHDRDKDGWACER</sequence>
<dbReference type="KEGG" id="vg:55607783"/>
<dbReference type="Proteomes" id="UP000240948">
    <property type="component" value="Segment"/>
</dbReference>
<evidence type="ECO:0000256" key="1">
    <source>
        <dbReference type="SAM" id="MobiDB-lite"/>
    </source>
</evidence>
<dbReference type="PROSITE" id="PS50830">
    <property type="entry name" value="TNASE_3"/>
    <property type="match status" value="1"/>
</dbReference>
<dbReference type="InterPro" id="IPR035437">
    <property type="entry name" value="SNase_OB-fold_sf"/>
</dbReference>
<protein>
    <submittedName>
        <fullName evidence="4">Putative DNase/RNase endonuclease</fullName>
    </submittedName>
</protein>
<dbReference type="SMART" id="SM00894">
    <property type="entry name" value="Excalibur"/>
    <property type="match status" value="1"/>
</dbReference>
<dbReference type="SMART" id="SM00318">
    <property type="entry name" value="SNc"/>
    <property type="match status" value="1"/>
</dbReference>
<proteinExistence type="predicted"/>
<feature type="domain" description="TNase-like" evidence="3">
    <location>
        <begin position="155"/>
        <end position="292"/>
    </location>
</feature>
<keyword evidence="4" id="KW-0540">Nuclease</keyword>
<keyword evidence="4" id="KW-0255">Endonuclease</keyword>
<accession>A0A2P1JU10</accession>
<dbReference type="SUPFAM" id="SSF50199">
    <property type="entry name" value="Staphylococcal nuclease"/>
    <property type="match status" value="1"/>
</dbReference>
<reference evidence="4 5" key="1">
    <citation type="submission" date="2018-02" db="EMBL/GenBank/DDBJ databases">
        <title>Identification and Molecular Characterization of a Novel Bacteriophage isolated from Anoxybacillus caldiproteolyticus.</title>
        <authorList>
            <person name="Sahin E."/>
            <person name="Karaca B."/>
            <person name="Gursoy G.E."/>
            <person name="Coleri Cihan A."/>
        </authorList>
    </citation>
    <scope>NUCLEOTIDE SEQUENCE [LARGE SCALE GENOMIC DNA]</scope>
</reference>
<feature type="transmembrane region" description="Helical" evidence="2">
    <location>
        <begin position="6"/>
        <end position="39"/>
    </location>
</feature>